<feature type="region of interest" description="Disordered" evidence="1">
    <location>
        <begin position="1"/>
        <end position="126"/>
    </location>
</feature>
<feature type="compositionally biased region" description="Polar residues" evidence="1">
    <location>
        <begin position="72"/>
        <end position="93"/>
    </location>
</feature>
<comment type="caution">
    <text evidence="2">The sequence shown here is derived from an EMBL/GenBank/DDBJ whole genome shotgun (WGS) entry which is preliminary data.</text>
</comment>
<sequence length="280" mass="30955">MKRTSVNNSMGGPPRSCEGAARPAAPRAPTSGRNHSACVTYLHFDKHERTQTARDTERGDKEPHPNPRVSFSPPSLITGTPHLSSDLRTQLTSCPPGKRSESSCRKPGPSQGRNYNPSLRTDRDTRSARHRLNAYNNFRKHTPSDVISADVGSLECCLCWSYHGRPRPAQTAARPSTPLMNIRRGCLRTENEPKVVKSDIKRTSETSLHLDLRLVPFTEYRNRNVFKGFDAIIISATMLIFKSIPGAPVKENNRVLKQTPRPTARIGVTDGGARAGGRPD</sequence>
<name>A0A4C1URA0_EUMVA</name>
<accession>A0A4C1URA0</accession>
<organism evidence="2 3">
    <name type="scientific">Eumeta variegata</name>
    <name type="common">Bagworm moth</name>
    <name type="synonym">Eumeta japonica</name>
    <dbReference type="NCBI Taxonomy" id="151549"/>
    <lineage>
        <taxon>Eukaryota</taxon>
        <taxon>Metazoa</taxon>
        <taxon>Ecdysozoa</taxon>
        <taxon>Arthropoda</taxon>
        <taxon>Hexapoda</taxon>
        <taxon>Insecta</taxon>
        <taxon>Pterygota</taxon>
        <taxon>Neoptera</taxon>
        <taxon>Endopterygota</taxon>
        <taxon>Lepidoptera</taxon>
        <taxon>Glossata</taxon>
        <taxon>Ditrysia</taxon>
        <taxon>Tineoidea</taxon>
        <taxon>Psychidae</taxon>
        <taxon>Oiketicinae</taxon>
        <taxon>Eumeta</taxon>
    </lineage>
</organism>
<protein>
    <submittedName>
        <fullName evidence="2">Uncharacterized protein</fullName>
    </submittedName>
</protein>
<keyword evidence="3" id="KW-1185">Reference proteome</keyword>
<feature type="compositionally biased region" description="Gly residues" evidence="1">
    <location>
        <begin position="269"/>
        <end position="280"/>
    </location>
</feature>
<evidence type="ECO:0000256" key="1">
    <source>
        <dbReference type="SAM" id="MobiDB-lite"/>
    </source>
</evidence>
<feature type="compositionally biased region" description="Basic and acidic residues" evidence="1">
    <location>
        <begin position="43"/>
        <end position="65"/>
    </location>
</feature>
<proteinExistence type="predicted"/>
<feature type="region of interest" description="Disordered" evidence="1">
    <location>
        <begin position="259"/>
        <end position="280"/>
    </location>
</feature>
<evidence type="ECO:0000313" key="3">
    <source>
        <dbReference type="Proteomes" id="UP000299102"/>
    </source>
</evidence>
<dbReference type="EMBL" id="BGZK01000208">
    <property type="protein sequence ID" value="GBP28547.1"/>
    <property type="molecule type" value="Genomic_DNA"/>
</dbReference>
<reference evidence="2 3" key="1">
    <citation type="journal article" date="2019" name="Commun. Biol.">
        <title>The bagworm genome reveals a unique fibroin gene that provides high tensile strength.</title>
        <authorList>
            <person name="Kono N."/>
            <person name="Nakamura H."/>
            <person name="Ohtoshi R."/>
            <person name="Tomita M."/>
            <person name="Numata K."/>
            <person name="Arakawa K."/>
        </authorList>
    </citation>
    <scope>NUCLEOTIDE SEQUENCE [LARGE SCALE GENOMIC DNA]</scope>
</reference>
<feature type="compositionally biased region" description="Polar residues" evidence="1">
    <location>
        <begin position="1"/>
        <end position="10"/>
    </location>
</feature>
<gene>
    <name evidence="2" type="ORF">EVAR_23012_1</name>
</gene>
<evidence type="ECO:0000313" key="2">
    <source>
        <dbReference type="EMBL" id="GBP28547.1"/>
    </source>
</evidence>
<dbReference type="AlphaFoldDB" id="A0A4C1URA0"/>
<dbReference type="Proteomes" id="UP000299102">
    <property type="component" value="Unassembled WGS sequence"/>
</dbReference>
<feature type="compositionally biased region" description="Low complexity" evidence="1">
    <location>
        <begin position="20"/>
        <end position="29"/>
    </location>
</feature>